<sequence>MGVSREGFLWTPSASKHGLNTDSVVTSSQQVRDKYDVIVIGAGFAGLVAARDLSKVHGLSVLLVEARDRIGGRTWTSHELGEDIEMGGTWIHWNQPHVYSELDRYGLQQGIKPTLAAVSPERAFHNFGSTIEDVQGDALIRAVEKTAEQVFAVDGLNSRALMPYPHDPFRKPNPWVKYDHLTIKDRLDQMGLQAKERELFESYISLFGLNSAADTGFTEVLRWYSLSGHSMAGVYELTTFYKLGNGGMTKFARAILDDVQCDRLFDTQVSKINQGQNSVVITAKNGRTISALTVVSTIPLNVLSDIQFSPPLSSLRSEAVHVGQPNMGAKLHFRLRDPEPLWFGTASVNDTTPYLLAFADHTGTKSTGPDGTYCVAAVRSNALDDVENVDHAIAEFNKTFKPTSSVQAYLVHDWAKDPFAKGLWCSWSAGSMSKYLPELQKPHGKVLFASSDFANGWCGFIDGAIESGKRAARDAEAIVRSAGAAARL</sequence>
<accession>A0A2K0WUP6</accession>
<evidence type="ECO:0000256" key="6">
    <source>
        <dbReference type="RuleBase" id="RU362067"/>
    </source>
</evidence>
<dbReference type="EC" id="1.4.3.-" evidence="6"/>
<keyword evidence="6" id="KW-0285">Flavoprotein</keyword>
<comment type="caution">
    <text evidence="8">The sequence shown here is derived from an EMBL/GenBank/DDBJ whole genome shotgun (WGS) entry which is preliminary data.</text>
</comment>
<evidence type="ECO:0000256" key="5">
    <source>
        <dbReference type="PIRSR" id="PIRSR601613-1"/>
    </source>
</evidence>
<dbReference type="InterPro" id="IPR036188">
    <property type="entry name" value="FAD/NAD-bd_sf"/>
</dbReference>
<dbReference type="Proteomes" id="UP000236664">
    <property type="component" value="Unassembled WGS sequence"/>
</dbReference>
<dbReference type="OrthoDB" id="7777654at2759"/>
<dbReference type="GO" id="GO:0097621">
    <property type="term" value="F:monoamine oxidase activity"/>
    <property type="evidence" value="ECO:0007669"/>
    <property type="project" value="UniProtKB-EC"/>
</dbReference>
<dbReference type="AlphaFoldDB" id="A0A2K0WUP6"/>
<organism evidence="8 9">
    <name type="scientific">Gibberella nygamai</name>
    <name type="common">Bean root rot disease fungus</name>
    <name type="synonym">Fusarium nygamai</name>
    <dbReference type="NCBI Taxonomy" id="42673"/>
    <lineage>
        <taxon>Eukaryota</taxon>
        <taxon>Fungi</taxon>
        <taxon>Dikarya</taxon>
        <taxon>Ascomycota</taxon>
        <taxon>Pezizomycotina</taxon>
        <taxon>Sordariomycetes</taxon>
        <taxon>Hypocreomycetidae</taxon>
        <taxon>Hypocreales</taxon>
        <taxon>Nectriaceae</taxon>
        <taxon>Fusarium</taxon>
        <taxon>Fusarium fujikuroi species complex</taxon>
    </lineage>
</organism>
<gene>
    <name evidence="8" type="ORF">FNYG_01061</name>
</gene>
<dbReference type="PRINTS" id="PR00757">
    <property type="entry name" value="AMINEOXDASEF"/>
</dbReference>
<evidence type="ECO:0000259" key="7">
    <source>
        <dbReference type="Pfam" id="PF01593"/>
    </source>
</evidence>
<dbReference type="InterPro" id="IPR050703">
    <property type="entry name" value="Flavin_MAO"/>
</dbReference>
<evidence type="ECO:0000256" key="2">
    <source>
        <dbReference type="ARBA" id="ARBA00005995"/>
    </source>
</evidence>
<dbReference type="Gene3D" id="3.50.50.60">
    <property type="entry name" value="FAD/NAD(P)-binding domain"/>
    <property type="match status" value="1"/>
</dbReference>
<evidence type="ECO:0000313" key="8">
    <source>
        <dbReference type="EMBL" id="PNP86005.1"/>
    </source>
</evidence>
<keyword evidence="9" id="KW-1185">Reference proteome</keyword>
<feature type="binding site" evidence="5">
    <location>
        <position position="269"/>
    </location>
    <ligand>
        <name>FAD</name>
        <dbReference type="ChEBI" id="CHEBI:57692"/>
    </ligand>
</feature>
<dbReference type="Pfam" id="PF01593">
    <property type="entry name" value="Amino_oxidase"/>
    <property type="match status" value="1"/>
</dbReference>
<dbReference type="PANTHER" id="PTHR43563:SF1">
    <property type="entry name" value="AMINE OXIDASE [FLAVIN-CONTAINING] B"/>
    <property type="match status" value="1"/>
</dbReference>
<reference evidence="8 9" key="1">
    <citation type="submission" date="2017-06" db="EMBL/GenBank/DDBJ databases">
        <title>Genome of Fusarium nygamai isolate CS10214.</title>
        <authorList>
            <person name="Gardiner D.M."/>
            <person name="Obanor F."/>
            <person name="Kazan K."/>
        </authorList>
    </citation>
    <scope>NUCLEOTIDE SEQUENCE [LARGE SCALE GENOMIC DNA]</scope>
    <source>
        <strain evidence="8 9">CS10214</strain>
    </source>
</reference>
<dbReference type="EMBL" id="MTQA01000018">
    <property type="protein sequence ID" value="PNP86005.1"/>
    <property type="molecule type" value="Genomic_DNA"/>
</dbReference>
<proteinExistence type="inferred from homology"/>
<dbReference type="SUPFAM" id="SSF51905">
    <property type="entry name" value="FAD/NAD(P)-binding domain"/>
    <property type="match status" value="1"/>
</dbReference>
<keyword evidence="3 6" id="KW-0560">Oxidoreductase</keyword>
<evidence type="ECO:0000313" key="9">
    <source>
        <dbReference type="Proteomes" id="UP000236664"/>
    </source>
</evidence>
<feature type="domain" description="Amine oxidase" evidence="7">
    <location>
        <begin position="44"/>
        <end position="474"/>
    </location>
</feature>
<dbReference type="PANTHER" id="PTHR43563">
    <property type="entry name" value="AMINE OXIDASE"/>
    <property type="match status" value="1"/>
</dbReference>
<keyword evidence="6" id="KW-0274">FAD</keyword>
<dbReference type="InterPro" id="IPR002937">
    <property type="entry name" value="Amino_oxidase"/>
</dbReference>
<comment type="cofactor">
    <cofactor evidence="1 6">
        <name>FAD</name>
        <dbReference type="ChEBI" id="CHEBI:57692"/>
    </cofactor>
</comment>
<evidence type="ECO:0000256" key="3">
    <source>
        <dbReference type="ARBA" id="ARBA00023002"/>
    </source>
</evidence>
<evidence type="ECO:0000256" key="4">
    <source>
        <dbReference type="ARBA" id="ARBA00048448"/>
    </source>
</evidence>
<feature type="binding site" evidence="5">
    <location>
        <begin position="65"/>
        <end position="66"/>
    </location>
    <ligand>
        <name>FAD</name>
        <dbReference type="ChEBI" id="CHEBI:57692"/>
    </ligand>
</feature>
<dbReference type="Gene3D" id="1.10.405.10">
    <property type="entry name" value="Guanine Nucleotide Dissociation Inhibitor, domain 1"/>
    <property type="match status" value="1"/>
</dbReference>
<evidence type="ECO:0000256" key="1">
    <source>
        <dbReference type="ARBA" id="ARBA00001974"/>
    </source>
</evidence>
<comment type="similarity">
    <text evidence="2 6">Belongs to the flavin monoamine oxidase family.</text>
</comment>
<comment type="catalytic activity">
    <reaction evidence="4">
        <text>a secondary aliphatic amine + O2 + H2O = a primary amine + an aldehyde + H2O2</text>
        <dbReference type="Rhea" id="RHEA:26414"/>
        <dbReference type="ChEBI" id="CHEBI:15377"/>
        <dbReference type="ChEBI" id="CHEBI:15379"/>
        <dbReference type="ChEBI" id="CHEBI:16240"/>
        <dbReference type="ChEBI" id="CHEBI:17478"/>
        <dbReference type="ChEBI" id="CHEBI:58855"/>
        <dbReference type="ChEBI" id="CHEBI:65296"/>
        <dbReference type="EC" id="1.4.3.4"/>
    </reaction>
</comment>
<dbReference type="Gene3D" id="3.90.660.10">
    <property type="match status" value="1"/>
</dbReference>
<name>A0A2K0WUP6_GIBNY</name>
<dbReference type="InterPro" id="IPR001613">
    <property type="entry name" value="Flavin_amine_oxidase"/>
</dbReference>
<protein>
    <recommendedName>
        <fullName evidence="6">Amine oxidase</fullName>
        <ecNumber evidence="6">1.4.3.-</ecNumber>
    </recommendedName>
</protein>
<dbReference type="STRING" id="42673.A0A2K0WUP6"/>